<dbReference type="EMBL" id="JH692073">
    <property type="protein sequence ID" value="EIP84601.1"/>
    <property type="molecule type" value="Genomic_DNA"/>
</dbReference>
<proteinExistence type="predicted"/>
<gene>
    <name evidence="1" type="ORF">A33K_18767</name>
</gene>
<name>A0ABN0FXE4_9BURK</name>
<organism evidence="1 2">
    <name type="scientific">Burkholderia humptydooensis MSMB43</name>
    <dbReference type="NCBI Taxonomy" id="441157"/>
    <lineage>
        <taxon>Bacteria</taxon>
        <taxon>Pseudomonadati</taxon>
        <taxon>Pseudomonadota</taxon>
        <taxon>Betaproteobacteria</taxon>
        <taxon>Burkholderiales</taxon>
        <taxon>Burkholderiaceae</taxon>
        <taxon>Burkholderia</taxon>
        <taxon>pseudomallei group</taxon>
    </lineage>
</organism>
<sequence>MVKIRSAAHLNSEVKSEPLAFCSYARSRMSFHAARASRRAYRSHSWQETFTDGPVIHEAAPGKPSMLGS</sequence>
<protein>
    <submittedName>
        <fullName evidence="1">Uncharacterized protein</fullName>
    </submittedName>
</protein>
<accession>A0ABN0FXE4</accession>
<evidence type="ECO:0000313" key="1">
    <source>
        <dbReference type="EMBL" id="EIP84601.1"/>
    </source>
</evidence>
<dbReference type="Proteomes" id="UP000004682">
    <property type="component" value="Unassembled WGS sequence"/>
</dbReference>
<keyword evidence="2" id="KW-1185">Reference proteome</keyword>
<evidence type="ECO:0000313" key="2">
    <source>
        <dbReference type="Proteomes" id="UP000004682"/>
    </source>
</evidence>
<reference evidence="2" key="1">
    <citation type="journal article" date="2012" name="J. Bacteriol.">
        <title>Revised Genome Sequence of Burkholderia thailandensis MSMB43 with Improved Annotation.</title>
        <authorList>
            <person name="Zhuo Y."/>
            <person name="Liu L."/>
            <person name="Wang Q."/>
            <person name="Liu X."/>
            <person name="Ren B."/>
            <person name="Liu M."/>
            <person name="Ni P."/>
            <person name="Cheng Y.Q."/>
            <person name="Zhang L."/>
        </authorList>
    </citation>
    <scope>NUCLEOTIDE SEQUENCE [LARGE SCALE GENOMIC DNA]</scope>
    <source>
        <strain evidence="2">MSMB43</strain>
    </source>
</reference>